<keyword evidence="7 9" id="KW-0472">Membrane</keyword>
<dbReference type="InterPro" id="IPR004713">
    <property type="entry name" value="CaH_exchang"/>
</dbReference>
<dbReference type="PANTHER" id="PTHR31503:SF10">
    <property type="entry name" value="VNX1 PROTEIN"/>
    <property type="match status" value="1"/>
</dbReference>
<feature type="region of interest" description="Disordered" evidence="8">
    <location>
        <begin position="618"/>
        <end position="674"/>
    </location>
</feature>
<feature type="compositionally biased region" description="Polar residues" evidence="8">
    <location>
        <begin position="243"/>
        <end position="260"/>
    </location>
</feature>
<dbReference type="EMBL" id="KV453841">
    <property type="protein sequence ID" value="ODV92031.1"/>
    <property type="molecule type" value="Genomic_DNA"/>
</dbReference>
<accession>A0A1E4TJV4</accession>
<evidence type="ECO:0000256" key="4">
    <source>
        <dbReference type="ARBA" id="ARBA00022692"/>
    </source>
</evidence>
<feature type="region of interest" description="Disordered" evidence="8">
    <location>
        <begin position="705"/>
        <end position="761"/>
    </location>
</feature>
<feature type="transmembrane region" description="Helical" evidence="9">
    <location>
        <begin position="148"/>
        <end position="175"/>
    </location>
</feature>
<comment type="similarity">
    <text evidence="2">Belongs to the Ca(2+):cation antiporter (CaCA) (TC 2.A.19) family.</text>
</comment>
<dbReference type="GO" id="GO:0000329">
    <property type="term" value="C:fungal-type vacuole membrane"/>
    <property type="evidence" value="ECO:0007669"/>
    <property type="project" value="EnsemblFungi"/>
</dbReference>
<keyword evidence="13" id="KW-1185">Reference proteome</keyword>
<feature type="region of interest" description="Disordered" evidence="8">
    <location>
        <begin position="243"/>
        <end position="272"/>
    </location>
</feature>
<evidence type="ECO:0000313" key="13">
    <source>
        <dbReference type="Proteomes" id="UP000095023"/>
    </source>
</evidence>
<comment type="subcellular location">
    <subcellularLocation>
        <location evidence="1">Endomembrane system</location>
        <topology evidence="1">Multi-pass membrane protein</topology>
    </subcellularLocation>
</comment>
<feature type="transmembrane region" description="Helical" evidence="9">
    <location>
        <begin position="445"/>
        <end position="468"/>
    </location>
</feature>
<evidence type="ECO:0000259" key="10">
    <source>
        <dbReference type="Pfam" id="PF01699"/>
    </source>
</evidence>
<keyword evidence="5 9" id="KW-1133">Transmembrane helix</keyword>
<feature type="transmembrane region" description="Helical" evidence="9">
    <location>
        <begin position="898"/>
        <end position="917"/>
    </location>
</feature>
<evidence type="ECO:0000313" key="12">
    <source>
        <dbReference type="EMBL" id="ODV92031.1"/>
    </source>
</evidence>
<evidence type="ECO:0000256" key="8">
    <source>
        <dbReference type="SAM" id="MobiDB-lite"/>
    </source>
</evidence>
<dbReference type="InterPro" id="IPR044880">
    <property type="entry name" value="NCX_ion-bd_dom_sf"/>
</dbReference>
<feature type="transmembrane region" description="Helical" evidence="9">
    <location>
        <begin position="381"/>
        <end position="401"/>
    </location>
</feature>
<dbReference type="AlphaFoldDB" id="A0A1E4TJV4"/>
<evidence type="ECO:0000256" key="1">
    <source>
        <dbReference type="ARBA" id="ARBA00004127"/>
    </source>
</evidence>
<dbReference type="GO" id="GO:0015386">
    <property type="term" value="F:potassium:proton antiporter activity"/>
    <property type="evidence" value="ECO:0007669"/>
    <property type="project" value="EnsemblFungi"/>
</dbReference>
<evidence type="ECO:0008006" key="14">
    <source>
        <dbReference type="Google" id="ProtNLM"/>
    </source>
</evidence>
<name>A0A1E4TJV4_9ASCO</name>
<dbReference type="OrthoDB" id="16982at2759"/>
<sequence>MVSDRDQDTHRLSVFSVDDDQSEVQNFDPESTSRHRLPRRTPRIPGADSIAPSIPEHFGELGEIDDADDLNSPDNVDVVDYDPSIADSFESFTLRDKQAAINVTHPFGIRIWKPALYKKLRSVQKNAEADIHSSPNQKVTFGLWLGNALYTITFGLLLFVFCTSVSAAILCFAWIHSAQEYGFLTFRLGLYLLTPYKYFVVLTRDENYLLEDSHEGRSLGDYYRWQAGDLEGGRLVFGPTQQERNSAGQSTQNNSHPNTESSSSTDPLLSSSQEHPYIKRRLFGRGSWNFGRILFYISYYAFLLPVFSLMSLILYFLVFSIPMAKVLRHMSYFLRRHPLALGFIRTNSPMEVRRAESKPILLCTHTMFSPKYYKYTVDGTNIFLINLMAIVVFVIFDNYLFRKILGVEHLIASPYTIFVLSLASVIPLAYFIGQAVASISAQSSMGLAAVINALFSTIVEVFLYSVALYGGKGDLVEGSIVGSILAGILALPGMSMVGGATYRKTQRYNPKSAGVSSTMLMFAIVCAFIPTIFYQIFGSYELNCRSCSGDSSSPIEKCKECHFFQVPLDSDYLFQNAVRPLCYICAVLLFVSYLIGLWFTLRTHAALIWQSATTHEDTHPVRRAGEPSSDRSLGIATSNTVVSPRPAQDNNTRHSRKFSTDPKKAPQLNLTSLSKEDNDKLNEFIAAVTTQGAASTSKVHNYSVSTGRAGLKSRSNSTANTSALRQRSSGASQNLPTGTSSSSDAVSPPGSAPQKGSSTQQQILEEEDPFLVNTGADSGGHDAPNWSKKKSTFILLGATVLYAVIAEILVDTVDVVISKWNIDAKFLGITLFAVIPNTTEFLNAISFAMHGNIALSMEIGSAYVLQVCLLQMPALVFISIFTLPYASNLHDFTFTLVFPQWDALVVILCTLLFLHIYQEGKSNYFKGSILILAYLAVMCGFFFSSFADSVTRFRSIIITQ</sequence>
<evidence type="ECO:0000256" key="5">
    <source>
        <dbReference type="ARBA" id="ARBA00022989"/>
    </source>
</evidence>
<dbReference type="Pfam" id="PF03733">
    <property type="entry name" value="YccF"/>
    <property type="match status" value="1"/>
</dbReference>
<feature type="transmembrane region" description="Helical" evidence="9">
    <location>
        <begin position="863"/>
        <end position="886"/>
    </location>
</feature>
<dbReference type="GO" id="GO:0005789">
    <property type="term" value="C:endoplasmic reticulum membrane"/>
    <property type="evidence" value="ECO:0007669"/>
    <property type="project" value="EnsemblFungi"/>
</dbReference>
<feature type="compositionally biased region" description="Basic and acidic residues" evidence="8">
    <location>
        <begin position="618"/>
        <end position="629"/>
    </location>
</feature>
<feature type="transmembrane region" description="Helical" evidence="9">
    <location>
        <begin position="480"/>
        <end position="502"/>
    </location>
</feature>
<feature type="transmembrane region" description="Helical" evidence="9">
    <location>
        <begin position="822"/>
        <end position="842"/>
    </location>
</feature>
<feature type="domain" description="Sodium/calcium exchanger membrane region" evidence="10">
    <location>
        <begin position="416"/>
        <end position="532"/>
    </location>
</feature>
<keyword evidence="3" id="KW-0813">Transport</keyword>
<gene>
    <name evidence="12" type="ORF">CANCADRAFT_30299</name>
</gene>
<keyword evidence="6" id="KW-0406">Ion transport</keyword>
<feature type="compositionally biased region" description="Low complexity" evidence="8">
    <location>
        <begin position="736"/>
        <end position="753"/>
    </location>
</feature>
<dbReference type="Proteomes" id="UP000095023">
    <property type="component" value="Unassembled WGS sequence"/>
</dbReference>
<evidence type="ECO:0000256" key="6">
    <source>
        <dbReference type="ARBA" id="ARBA00023065"/>
    </source>
</evidence>
<feature type="transmembrane region" description="Helical" evidence="9">
    <location>
        <begin position="514"/>
        <end position="536"/>
    </location>
</feature>
<organism evidence="12 13">
    <name type="scientific">Tortispora caseinolytica NRRL Y-17796</name>
    <dbReference type="NCBI Taxonomy" id="767744"/>
    <lineage>
        <taxon>Eukaryota</taxon>
        <taxon>Fungi</taxon>
        <taxon>Dikarya</taxon>
        <taxon>Ascomycota</taxon>
        <taxon>Saccharomycotina</taxon>
        <taxon>Trigonopsidomycetes</taxon>
        <taxon>Trigonopsidales</taxon>
        <taxon>Trigonopsidaceae</taxon>
        <taxon>Tortispora</taxon>
    </lineage>
</organism>
<dbReference type="InterPro" id="IPR005185">
    <property type="entry name" value="YccF"/>
</dbReference>
<dbReference type="PANTHER" id="PTHR31503">
    <property type="entry name" value="VACUOLAR CALCIUM ION TRANSPORTER"/>
    <property type="match status" value="1"/>
</dbReference>
<dbReference type="Gene3D" id="1.20.1420.30">
    <property type="entry name" value="NCX, central ion-binding region"/>
    <property type="match status" value="2"/>
</dbReference>
<evidence type="ECO:0000256" key="9">
    <source>
        <dbReference type="SAM" id="Phobius"/>
    </source>
</evidence>
<evidence type="ECO:0000256" key="7">
    <source>
        <dbReference type="ARBA" id="ARBA00023136"/>
    </source>
</evidence>
<feature type="compositionally biased region" description="Basic and acidic residues" evidence="8">
    <location>
        <begin position="1"/>
        <end position="11"/>
    </location>
</feature>
<feature type="compositionally biased region" description="Low complexity" evidence="8">
    <location>
        <begin position="261"/>
        <end position="272"/>
    </location>
</feature>
<feature type="transmembrane region" description="Helical" evidence="9">
    <location>
        <begin position="308"/>
        <end position="327"/>
    </location>
</feature>
<feature type="transmembrane region" description="Helical" evidence="9">
    <location>
        <begin position="929"/>
        <end position="947"/>
    </location>
</feature>
<protein>
    <recommendedName>
        <fullName evidence="14">Sodium/calcium exchanger membrane region domain-containing protein</fullName>
    </recommendedName>
</protein>
<reference evidence="13" key="1">
    <citation type="submission" date="2016-02" db="EMBL/GenBank/DDBJ databases">
        <title>Comparative genomics of biotechnologically important yeasts.</title>
        <authorList>
            <consortium name="DOE Joint Genome Institute"/>
            <person name="Riley R."/>
            <person name="Haridas S."/>
            <person name="Wolfe K.H."/>
            <person name="Lopes M.R."/>
            <person name="Hittinger C.T."/>
            <person name="Goker M."/>
            <person name="Salamov A."/>
            <person name="Wisecaver J."/>
            <person name="Long T.M."/>
            <person name="Aerts A.L."/>
            <person name="Barry K."/>
            <person name="Choi C."/>
            <person name="Clum A."/>
            <person name="Coughlan A.Y."/>
            <person name="Deshpande S."/>
            <person name="Douglass A.P."/>
            <person name="Hanson S.J."/>
            <person name="Klenk H.-P."/>
            <person name="Labutti K."/>
            <person name="Lapidus A."/>
            <person name="Lindquist E."/>
            <person name="Lipzen A."/>
            <person name="Meier-Kolthoff J.P."/>
            <person name="Ohm R.A."/>
            <person name="Otillar R.P."/>
            <person name="Pangilinan J."/>
            <person name="Peng Y."/>
            <person name="Rokas A."/>
            <person name="Rosa C.A."/>
            <person name="Scheuner C."/>
            <person name="Sibirny A.A."/>
            <person name="Slot J.C."/>
            <person name="Stielow J.B."/>
            <person name="Sun H."/>
            <person name="Kurtzman C.P."/>
            <person name="Blackwell M."/>
            <person name="Jeffries T.W."/>
            <person name="Grigoriev I.V."/>
        </authorList>
    </citation>
    <scope>NUCLEOTIDE SEQUENCE [LARGE SCALE GENOMIC DNA]</scope>
    <source>
        <strain evidence="13">NRRL Y-17796</strain>
    </source>
</reference>
<feature type="transmembrane region" description="Helical" evidence="9">
    <location>
        <begin position="793"/>
        <end position="810"/>
    </location>
</feature>
<keyword evidence="4 9" id="KW-0812">Transmembrane</keyword>
<proteinExistence type="inferred from homology"/>
<feature type="compositionally biased region" description="Polar residues" evidence="8">
    <location>
        <begin position="713"/>
        <end position="735"/>
    </location>
</feature>
<feature type="region of interest" description="Disordered" evidence="8">
    <location>
        <begin position="1"/>
        <end position="52"/>
    </location>
</feature>
<feature type="domain" description="Sodium/calcium exchanger membrane region" evidence="10">
    <location>
        <begin position="791"/>
        <end position="942"/>
    </location>
</feature>
<evidence type="ECO:0000259" key="11">
    <source>
        <dbReference type="Pfam" id="PF03733"/>
    </source>
</evidence>
<dbReference type="GO" id="GO:0015385">
    <property type="term" value="F:sodium:proton antiporter activity"/>
    <property type="evidence" value="ECO:0007669"/>
    <property type="project" value="EnsemblFungi"/>
</dbReference>
<feature type="transmembrane region" description="Helical" evidence="9">
    <location>
        <begin position="413"/>
        <end position="433"/>
    </location>
</feature>
<dbReference type="GO" id="GO:1990816">
    <property type="term" value="C:vacuole-mitochondrion membrane contact site"/>
    <property type="evidence" value="ECO:0007669"/>
    <property type="project" value="EnsemblFungi"/>
</dbReference>
<evidence type="ECO:0000256" key="2">
    <source>
        <dbReference type="ARBA" id="ARBA00008170"/>
    </source>
</evidence>
<feature type="domain" description="Inner membrane component" evidence="11">
    <location>
        <begin position="145"/>
        <end position="195"/>
    </location>
</feature>
<dbReference type="InterPro" id="IPR004837">
    <property type="entry name" value="NaCa_Exmemb"/>
</dbReference>
<dbReference type="GO" id="GO:0015369">
    <property type="term" value="F:calcium:proton antiporter activity"/>
    <property type="evidence" value="ECO:0007669"/>
    <property type="project" value="EnsemblFungi"/>
</dbReference>
<evidence type="ECO:0000256" key="3">
    <source>
        <dbReference type="ARBA" id="ARBA00022448"/>
    </source>
</evidence>
<feature type="transmembrane region" description="Helical" evidence="9">
    <location>
        <begin position="577"/>
        <end position="601"/>
    </location>
</feature>
<dbReference type="Pfam" id="PF01699">
    <property type="entry name" value="Na_Ca_ex"/>
    <property type="match status" value="2"/>
</dbReference>
<dbReference type="GO" id="GO:0006874">
    <property type="term" value="P:intracellular calcium ion homeostasis"/>
    <property type="evidence" value="ECO:0007669"/>
    <property type="project" value="TreeGrafter"/>
</dbReference>